<feature type="compositionally biased region" description="Polar residues" evidence="4">
    <location>
        <begin position="1517"/>
        <end position="1527"/>
    </location>
</feature>
<dbReference type="InterPro" id="IPR036282">
    <property type="entry name" value="Glutathione-S-Trfase_C_sf"/>
</dbReference>
<feature type="compositionally biased region" description="Basic and acidic residues" evidence="4">
    <location>
        <begin position="1345"/>
        <end position="1364"/>
    </location>
</feature>
<dbReference type="FunFam" id="1.20.1050.10:FF:000042">
    <property type="entry name" value="Glutathione S-transferase F9"/>
    <property type="match status" value="1"/>
</dbReference>
<dbReference type="PANTHER" id="PTHR43900:SF96">
    <property type="entry name" value="GLUTATHIONE TRANSFERASE"/>
    <property type="match status" value="1"/>
</dbReference>
<feature type="compositionally biased region" description="Polar residues" evidence="4">
    <location>
        <begin position="3998"/>
        <end position="4008"/>
    </location>
</feature>
<dbReference type="EnsemblPlants" id="OPUNC09G16650.1">
    <property type="protein sequence ID" value="OPUNC09G16650.1"/>
    <property type="gene ID" value="OPUNC09G16650"/>
</dbReference>
<feature type="compositionally biased region" description="Basic and acidic residues" evidence="4">
    <location>
        <begin position="3873"/>
        <end position="3887"/>
    </location>
</feature>
<feature type="compositionally biased region" description="Basic and acidic residues" evidence="4">
    <location>
        <begin position="646"/>
        <end position="676"/>
    </location>
</feature>
<feature type="compositionally biased region" description="Basic and acidic residues" evidence="4">
    <location>
        <begin position="2425"/>
        <end position="2459"/>
    </location>
</feature>
<feature type="compositionally biased region" description="Basic and acidic residues" evidence="4">
    <location>
        <begin position="5091"/>
        <end position="5101"/>
    </location>
</feature>
<feature type="compositionally biased region" description="Polar residues" evidence="4">
    <location>
        <begin position="4626"/>
        <end position="4636"/>
    </location>
</feature>
<feature type="compositionally biased region" description="Polar residues" evidence="4">
    <location>
        <begin position="4256"/>
        <end position="4272"/>
    </location>
</feature>
<feature type="compositionally biased region" description="Polar residues" evidence="4">
    <location>
        <begin position="5181"/>
        <end position="5211"/>
    </location>
</feature>
<feature type="compositionally biased region" description="Polar residues" evidence="4">
    <location>
        <begin position="4878"/>
        <end position="4889"/>
    </location>
</feature>
<dbReference type="OMA" id="ETMSIHT"/>
<feature type="compositionally biased region" description="Basic and acidic residues" evidence="4">
    <location>
        <begin position="3518"/>
        <end position="3527"/>
    </location>
</feature>
<feature type="compositionally biased region" description="Low complexity" evidence="4">
    <location>
        <begin position="359"/>
        <end position="373"/>
    </location>
</feature>
<feature type="compositionally biased region" description="Basic and acidic residues" evidence="4">
    <location>
        <begin position="4964"/>
        <end position="4984"/>
    </location>
</feature>
<feature type="compositionally biased region" description="Polar residues" evidence="4">
    <location>
        <begin position="5081"/>
        <end position="5090"/>
    </location>
</feature>
<feature type="compositionally biased region" description="Polar residues" evidence="4">
    <location>
        <begin position="4194"/>
        <end position="4217"/>
    </location>
</feature>
<dbReference type="InterPro" id="IPR034347">
    <property type="entry name" value="GST_Phi_C"/>
</dbReference>
<feature type="compositionally biased region" description="Polar residues" evidence="4">
    <location>
        <begin position="3855"/>
        <end position="3872"/>
    </location>
</feature>
<feature type="region of interest" description="Disordered" evidence="4">
    <location>
        <begin position="1101"/>
        <end position="2534"/>
    </location>
</feature>
<feature type="compositionally biased region" description="Low complexity" evidence="4">
    <location>
        <begin position="4761"/>
        <end position="4780"/>
    </location>
</feature>
<feature type="compositionally biased region" description="Polar residues" evidence="4">
    <location>
        <begin position="3501"/>
        <end position="3517"/>
    </location>
</feature>
<feature type="compositionally biased region" description="Basic and acidic residues" evidence="4">
    <location>
        <begin position="2068"/>
        <end position="2088"/>
    </location>
</feature>
<feature type="compositionally biased region" description="Basic and acidic residues" evidence="4">
    <location>
        <begin position="1553"/>
        <end position="1574"/>
    </location>
</feature>
<feature type="compositionally biased region" description="Basic and acidic residues" evidence="4">
    <location>
        <begin position="1939"/>
        <end position="1953"/>
    </location>
</feature>
<organism evidence="6">
    <name type="scientific">Oryza punctata</name>
    <name type="common">Red rice</name>
    <dbReference type="NCBI Taxonomy" id="4537"/>
    <lineage>
        <taxon>Eukaryota</taxon>
        <taxon>Viridiplantae</taxon>
        <taxon>Streptophyta</taxon>
        <taxon>Embryophyta</taxon>
        <taxon>Tracheophyta</taxon>
        <taxon>Spermatophyta</taxon>
        <taxon>Magnoliopsida</taxon>
        <taxon>Liliopsida</taxon>
        <taxon>Poales</taxon>
        <taxon>Poaceae</taxon>
        <taxon>BOP clade</taxon>
        <taxon>Oryzoideae</taxon>
        <taxon>Oryzeae</taxon>
        <taxon>Oryzinae</taxon>
        <taxon>Oryza</taxon>
    </lineage>
</organism>
<feature type="compositionally biased region" description="Basic and acidic residues" evidence="4">
    <location>
        <begin position="4454"/>
        <end position="4464"/>
    </location>
</feature>
<dbReference type="Gramene" id="OPUNC09G16650.1">
    <property type="protein sequence ID" value="OPUNC09G16650.1"/>
    <property type="gene ID" value="OPUNC09G16650"/>
</dbReference>
<feature type="compositionally biased region" description="Polar residues" evidence="4">
    <location>
        <begin position="4675"/>
        <end position="4691"/>
    </location>
</feature>
<feature type="compositionally biased region" description="Polar residues" evidence="4">
    <location>
        <begin position="2129"/>
        <end position="2152"/>
    </location>
</feature>
<feature type="compositionally biased region" description="Polar residues" evidence="4">
    <location>
        <begin position="4571"/>
        <end position="4595"/>
    </location>
</feature>
<protein>
    <recommendedName>
        <fullName evidence="1">glutathione transferase</fullName>
        <ecNumber evidence="1">2.5.1.18</ecNumber>
    </recommendedName>
</protein>
<feature type="compositionally biased region" description="Polar residues" evidence="4">
    <location>
        <begin position="5136"/>
        <end position="5149"/>
    </location>
</feature>
<feature type="compositionally biased region" description="Polar residues" evidence="4">
    <location>
        <begin position="968"/>
        <end position="978"/>
    </location>
</feature>
<dbReference type="PROSITE" id="PS50405">
    <property type="entry name" value="GST_CTER"/>
    <property type="match status" value="1"/>
</dbReference>
<reference evidence="6" key="2">
    <citation type="submission" date="2018-05" db="EMBL/GenBank/DDBJ databases">
        <title>OpunRS2 (Oryza punctata Reference Sequence Version 2).</title>
        <authorList>
            <person name="Zhang J."/>
            <person name="Kudrna D."/>
            <person name="Lee S."/>
            <person name="Talag J."/>
            <person name="Welchert J."/>
            <person name="Wing R.A."/>
        </authorList>
    </citation>
    <scope>NUCLEOTIDE SEQUENCE [LARGE SCALE GENOMIC DNA]</scope>
</reference>
<dbReference type="HOGENOM" id="CLU_000107_0_0_1"/>
<reference evidence="6" key="1">
    <citation type="submission" date="2015-04" db="UniProtKB">
        <authorList>
            <consortium name="EnsemblPlants"/>
        </authorList>
    </citation>
    <scope>IDENTIFICATION</scope>
</reference>
<feature type="compositionally biased region" description="Polar residues" evidence="4">
    <location>
        <begin position="3806"/>
        <end position="3816"/>
    </location>
</feature>
<feature type="compositionally biased region" description="Polar residues" evidence="4">
    <location>
        <begin position="552"/>
        <end position="564"/>
    </location>
</feature>
<feature type="compositionally biased region" description="Polar residues" evidence="4">
    <location>
        <begin position="1308"/>
        <end position="1318"/>
    </location>
</feature>
<feature type="region of interest" description="Disordered" evidence="4">
    <location>
        <begin position="3710"/>
        <end position="5284"/>
    </location>
</feature>
<feature type="compositionally biased region" description="Basic and acidic residues" evidence="4">
    <location>
        <begin position="3127"/>
        <end position="3142"/>
    </location>
</feature>
<feature type="compositionally biased region" description="Basic and acidic residues" evidence="4">
    <location>
        <begin position="2189"/>
        <end position="2229"/>
    </location>
</feature>
<evidence type="ECO:0000256" key="4">
    <source>
        <dbReference type="SAM" id="MobiDB-lite"/>
    </source>
</evidence>
<feature type="compositionally biased region" description="Basic and acidic residues" evidence="4">
    <location>
        <begin position="4483"/>
        <end position="4501"/>
    </location>
</feature>
<feature type="compositionally biased region" description="Polar residues" evidence="4">
    <location>
        <begin position="2262"/>
        <end position="2271"/>
    </location>
</feature>
<feature type="compositionally biased region" description="Polar residues" evidence="4">
    <location>
        <begin position="4927"/>
        <end position="4942"/>
    </location>
</feature>
<feature type="compositionally biased region" description="Basic and acidic residues" evidence="4">
    <location>
        <begin position="1204"/>
        <end position="1223"/>
    </location>
</feature>
<feature type="compositionally biased region" description="Basic and acidic residues" evidence="4">
    <location>
        <begin position="2272"/>
        <end position="2287"/>
    </location>
</feature>
<feature type="compositionally biased region" description="Polar residues" evidence="4">
    <location>
        <begin position="1597"/>
        <end position="1609"/>
    </location>
</feature>
<name>A0A0E0M418_ORYPU</name>
<dbReference type="PANTHER" id="PTHR43900">
    <property type="entry name" value="GLUTATHIONE S-TRANSFERASE RHO"/>
    <property type="match status" value="1"/>
</dbReference>
<dbReference type="InterPro" id="IPR004046">
    <property type="entry name" value="GST_C"/>
</dbReference>
<feature type="compositionally biased region" description="Basic and acidic residues" evidence="4">
    <location>
        <begin position="1290"/>
        <end position="1307"/>
    </location>
</feature>
<feature type="compositionally biased region" description="Basic and acidic residues" evidence="4">
    <location>
        <begin position="606"/>
        <end position="624"/>
    </location>
</feature>
<feature type="compositionally biased region" description="Polar residues" evidence="4">
    <location>
        <begin position="495"/>
        <end position="510"/>
    </location>
</feature>
<dbReference type="Gene3D" id="1.20.1050.10">
    <property type="match status" value="1"/>
</dbReference>
<feature type="compositionally biased region" description="Polar residues" evidence="4">
    <location>
        <begin position="2847"/>
        <end position="2856"/>
    </location>
</feature>
<feature type="compositionally biased region" description="Basic and acidic residues" evidence="4">
    <location>
        <begin position="2957"/>
        <end position="2968"/>
    </location>
</feature>
<sequence length="5284" mass="573663">MAGLGTGAPIVKVYHEKSMILPDVSRVLACLYEKDVKFEPCTTSYKSLLRLQASTHAPVPFYDGPTFLEDYRIFKNNIQSRKIMQAANLYKYGTMWGQLILIWKIKESREICRYISETYEYHGYPFLLGKDALERASIEQWLHHEEHAFNPPSRALFCHLAFPLDQEDDLEMQKAKLDEVLEVYEQRLSDSEFLASNKFTLADLVHLPNSHYIKASGKFAYLYDSRKNVQRWWNAISTRHSWDQVLSYMTKVEQDNKLEELEKQKQQEWQREYHTATGRRTRLYSRKHTRTKSQTILVPPPDTVSASPMGPQAEQPPPADSLSEKAPISSNQSTTHKPLAPPSKQTTVFAPHQEIPPDSAQSSQRTSTSSTPSLGTFPRTDDKPPRIHADMSSTRDVSVPSDTTETELPTRSMLSSSKEVGTYIEPTPQKLPASLDNFSESDGPINGASQRTAKEDSDRLHASDLYKSDRKSTGVYSEEKESMSYTAHSYEATYGKSTTRGATDSSPNKFHSTEAHKMLQAEKWHAATAGLRNLQGDIDNSVPSRQVKPSKDVQQYPSQDSEQVSIRPVAQEPLSMDGQLVQGPEGTAQTPHTDQTMGVSSPHWQHAADARRISEDEASSDRRIKGAHWSKHATDEGTQAIPFQTAHDDSQDTTQRARETDSVTRRTRDQDAHDSRQGIMTYDSAPSRLQPMDASHDAPLPSKKSTSQSPHTAAHIPTGYQGAQEFIQQGRERPKPRSVVPYDAQGSTEEEKMAESPPFKAQILGSCGLDVSPPKEVLNEDGYDVTGPLQTRYTDDQDDWMQARDSTTPRHMNQDAIEETEMADSEPSKARTLDSQQAFPQKQPPAEDLQFAASTSNRRYFNDQDSTKKSKHTASIPRRMEAQGSLEETKAGESGLPREQPFLQAATPLRQAEAKDARSLTPPSQEGYAGPQAVSKQLGDPGSTSRRIRAQDARVTFVESKADDSTFTREQPSDTWQATGPVPEHKVYDAQSSTSPFQDATMKSEDTTPQQRRGRGAKETKLSDSAALQVQPLDYQRSDSHLQNQEEIEDPRGAISPHKRSYTNVEDMTKHPGDKILGEDAQDVPEEIKALDSTIFRGRAHPQDTHQAAIPPRRQAATKDALGVTPLFPTRYPTAEDTSRQLRRTASTPTEKAVQDGRDTLREWKSVDSTSSREQPSDVQRAEASFPKQEEADSHSTTVPFQRRYPDIEDTTKEPIYKPKEMVGEDAQAGFEETKAFDAVTQPRDTPRAAMTPSNQVTVKDALSVTPLPPTRYPTADGTSKQPKRTGSKPTEKAVQDGRDAFRESKSVDSTSSTQQPSGYRRAAASLPKQEAADSRSRPLPFQRRYPDIEDSTKEPRDKLKEAVGEDGQDVFEETKAIDSAIIRGRAQPQETPRAAITPSKQEAAKDALGGTPLSPTRYQTAEETVGEDSQDGFEETKALDSAIFRGRAQPQDTRRSAITPQKLEEAKDALGATPLPPTRYPTAEDTGRQPTRTASTPIEKAVPDGTDAFRELKIVDSTSSREQPSDVQRAAASFPKQEAADFHSTTVPFQRRYPDIEDTTKEPRDKPKEKVSEEAQDGVEETKALDSSIFRGRAQPQDTQRAAITPSTLDAAKDAPGATPLPPTRYPTGEDTNRQPRRTASTPTEKAVHDGRDDFTESKSVDSTPSREHPSDVQRAADTLPKQEAADSHSTTMPFQRKYPDMEHTTKEPRDKPKKSVGEDAQDGFEETKALDSSMFRGRGQPQDTRRSAITPSKLEEAKDALGATPLPPARYPTAEDTSRQPTRTASTPIEKAVPDGRDAIRELKSVDSTSSRGQPSDVRRAAASLPKQEAADSYSTTVPFQRRYPDIEDTTKEPRDKPKQKVSEEAQDGFEETKALDSSIFRGRAQPQDTQRAATTPSKLDAAKDAPVATPLPPTRYPTGEDTSRQSRRTASTPTEKAVRDGRDAFTESKSFDSTPSRGQPSDVQRAAASLPKQEAADSHSTPLPFQRRYPDIRDTTKEPRDKPKETVGQDVQDGYEERETTDSVLFTKQPSDMPQAAITPSKKAATEDAPSVSSPLPTRYPSAEDTSKESIRPQDSRDVFREQKAVDFTSSPGPSDSLRDSASLPNQEVDGAHRTTVPFQKRDPELQNSTKPVKDSISTSWEMTAQDTQDTFEETKKVPDSAAFSMPELDSRRTDAEAQDTWDGGSRSRDTWGKGRKSRETTSARKEMVARDAEDMSGETKTDDFTSRGQSPELLQASSQSKQAVPDNALGATKGAKVSFTNETIQSSDVKDTIKESRSSEETRGPVSSLDRVQSFGSHDTQHANEESRRSAADQREDVSTQFQSDAQDVLKESKSFTDQRGMGSSYSQAESGKGTRAMTGGKAFSTEGLRETPKGSETSAPAIQRTDSGDPAVVEKTSSADQKADDSIPKHQPAPGSPSASHEKQTASAPRRENLRDEYGTEYPMKKDIVDDQKEVPPLSIQGPTSQVQYASETSQETAPDEDVSTKSTIEQWWRASKTLPDGTPISGDDVTGVSTGDQTPTPMDQDAIPNSQIANGITERSIKQTAEPPAPVAPQTIFHQQARPSAPTTKEVQASDNQGVISKIQQVSPDIHPTDYSAVPRVAAQEQVSHTPQTSPGREGITPVQREMDSPISDALPASAKVQEPAPDESTTPFVLSVKQGFHVGRDVEPHEGPLPDTYGAVVDKETTKSLSWQARSLETSPDSTPTHGYIHPTSRDEPAILPGQGAQSSVTQEPIHPGALDSASTRNVTADSLVGPKKFKQHSTDQEDISFASNQTSGMGAQPYSSLDKVARAEQKSDLSDQDPSHSAQETVLAAAERTKALPKPIEQQETPDSRKPPTPDTQYASQIIPSQEKVAPDVPSQEKVSQAELSLKPHEGSTPHMHGSIVDEKKTKPLASPTKSSNDVLDLTPAGADVHPTSSTEPPISAFPVQEAQTPSATQTPPPFASHKSVRTEDIRVDANGKVKSVKPSASPDAPHPTAPGEVALSEQKLASVGRDSSRAAQLPSSDEPRNEQIKDSDHSAQPFSSAAPDQAKDLQRTFGQPDISRAPGTSESPYSDVYDGARKVDPDYQLIDKTIPSQEQVSHPELASKTNEGPTETPGPAPLMDVYDSISTQYIQDGDLDKGRSSSTDREAKMPRMRSASALHDQYDSTPDNIASAKQKITLKDQDSANFAQKYSSSEPKEEESTVAAPDQTKEIQTTVGKQDILPAVSKEKDPSSGVQYPSSVVQYDSMKVQEVVPKDQHIDGSIPSHEQAPKVEEPMTHITGPTSALDTQHDQDSYQHLELQPSAKSRKEETDVAEADKTKAKQMTFDQPAPVPSEATRSVTDQGAQQPQQPAKIESPPSFETMKNYEYTQNVSDETLDKNKSFGKPSADQEVMSSKVVPATSLDPQHVTVPDDEQKIAKTGQEHGSFSEGSTTDSRDAITDESAITSTSGRKKGLYASVLTATHDDAHPPTVRNLPEHETQPPASTQSAYVEASGKVKSTDQEDMKPMASQQPPESPPHSASQHDVPTDVLDKTKMTKPTSTNQEGMAPTAGPRSTLESQPDGTLAAEVVHDEHKSTLSDQESARATQPLPFVERSKEDTNVSAADQPEVPQTIFHQKARSSSPLTREVQTPDSLGAISKIQEVSPDNQPTYYSAVSPVPTKEQVPHAPQTSPDQEGIMPAQGEIDSLILDAELAPHALQGTAPFELILGEQKFTLLDKGSPRSTQPPPPVESSQKESQIAEDGQTVLPQSSAVQESTPSSAGSRESSSTGSPYPSVENQGSASKALEPLPPTTDMMDRVQPSSGATPVVDASISATPGDSQPSPAKESTEVTEEGMKQQKAYPATMQSPQDIKEQVEETEEQNTGIAETYQATVQSSQDIKQRDDETEQQDNRTGEAYQDATAPDAPQDKGSPRSTQPPPPVESSQKESQIAEDGQTVLPQSSAVQESTPSSAGPRGSSSWDSPYPTVEYQGSAPKALEPLPPTTDMMDRVQPSSGATPGVGASISATPGDNQPSPAKESTEVTEEGMKQQKAYPATAQSPQDIKEQVEEIEEQNTATGDTYQATVQSPQDIEGQVDETERQDTRTGEAYQDAPAPDAPPVIKAKDSATAKPICCIADKASPRSTQPPPPVESSQKETQIAKDGQTVLPQSSAVQESTPSSAGPRESSSWDSPYPTVENQESSSMALEPLPPTTDMMDRVQPSSGATPEVGASTSATPGDNQPSPAKESTEVTEEGMKQQKAYPATAQSPQDIKEQVEEIEEQNTATGDTYQATVQSPQDIKGQVDETERQDTRTGEAYQDAPAPDAPPVIKAKDSATAKPICCITDKASPRSTQPPPPVESSQKESQIAKDGQTVLPQSSAVQESTPSSAGPRESSSWDSPYPTVENQESSSMALEPLPPTTDMMDRVQPSSGATPEVGASISATPGDNPPSPAKESTEVTEEGMKQQKAYPAAMQSPLDIKEQVEETKEQNTGTDETYQATVQSAQDIKGRVDETEQQDTRTREAYQETPAPDALKDKGSPRSTQPPPPVESSQKESQIAEDGQTVLPQSSAVHESTPSSAGSRESSSSGSPYPSVENQGSAESSSWDSPYPTVENQESSPKALEPLPPTTDMMDRVQPSSGATPGVGASFSATPEDNQPSPAKESTEVTEEGMKQQKAYPATMQSPQDIKEQVEETKEQNTGTGETYQATLQSAQDIKGRVDETEQQDTRTGEAYQDAPAPDAPPDKGSPRSTQPPPPVESSQKESQMAEDGQTVLPQSSAVLESTPSSAGPRESSSSDSPYPSVENQGSAPNTVKPPPTTDMMDRVQPLLGPSLEVSSDEKTTVPLDGQANNLSNVSPSVTASQVLGRSENGSVTGALSGEMVPSNSQEKSAGTPSEKISKQQPQTDLSSIKSSKDDNKEANGVGASISSTPGDSQPSPPKESTEVTEEGMNQQMDYQANVQSPQDSKEQVEETGEQNTGGDQPEETNLHESMEVTEEISKQQKHIDQSGSKSPKNENKEANGVIASIPAASGSMQSSEPTGSMGVAGDLSKHQQQTDQSSTKLSKDDNKVADGVSAIISATPGGIQPSLPKESMPVTEEARNQQKAYQQSPQDIKEQVEKTEEQNTGTGEAYEQSPQDSKEQVEDEEQATRTGDPGKTNLQKNVNQMNNVTSKEEALDQSGKQVSGVQLQGSVVPKSTKDTSSRIQTYNKSENSSVTSEEYKQQLQAKGNTQGEEIETPALETEHPKERDPQDNSDRSINSQSQAQASDISEGQTSSTEDMNRNSRKTDGSTNDTKPGDTEDNPSR</sequence>
<feature type="compositionally biased region" description="Basic and acidic residues" evidence="4">
    <location>
        <begin position="4693"/>
        <end position="4707"/>
    </location>
</feature>
<feature type="compositionally biased region" description="Acidic residues" evidence="4">
    <location>
        <begin position="1425"/>
        <end position="1434"/>
    </location>
</feature>
<feature type="compositionally biased region" description="Polar residues" evidence="4">
    <location>
        <begin position="4826"/>
        <end position="4853"/>
    </location>
</feature>
<evidence type="ECO:0000256" key="2">
    <source>
        <dbReference type="ARBA" id="ARBA00022679"/>
    </source>
</evidence>
<feature type="region of interest" description="Disordered" evidence="4">
    <location>
        <begin position="277"/>
        <end position="484"/>
    </location>
</feature>
<feature type="region of interest" description="Disordered" evidence="4">
    <location>
        <begin position="494"/>
        <end position="513"/>
    </location>
</feature>
<feature type="compositionally biased region" description="Basic and acidic residues" evidence="4">
    <location>
        <begin position="452"/>
        <end position="482"/>
    </location>
</feature>
<feature type="compositionally biased region" description="Basic and acidic residues" evidence="4">
    <location>
        <begin position="3014"/>
        <end position="3026"/>
    </location>
</feature>
<feature type="compositionally biased region" description="Polar residues" evidence="4">
    <location>
        <begin position="1167"/>
        <end position="1178"/>
    </location>
</feature>
<feature type="compositionally biased region" description="Polar residues" evidence="4">
    <location>
        <begin position="2565"/>
        <end position="2593"/>
    </location>
</feature>
<dbReference type="eggNOG" id="KOG0867">
    <property type="taxonomic scope" value="Eukaryota"/>
</dbReference>
<feature type="compositionally biased region" description="Basic residues" evidence="4">
    <location>
        <begin position="277"/>
        <end position="291"/>
    </location>
</feature>
<feature type="compositionally biased region" description="Low complexity" evidence="4">
    <location>
        <begin position="5157"/>
        <end position="5172"/>
    </location>
</feature>
<evidence type="ECO:0000256" key="1">
    <source>
        <dbReference type="ARBA" id="ARBA00012452"/>
    </source>
</evidence>
<feature type="compositionally biased region" description="Basic and acidic residues" evidence="4">
    <location>
        <begin position="1794"/>
        <end position="1807"/>
    </location>
</feature>
<feature type="compositionally biased region" description="Polar residues" evidence="4">
    <location>
        <begin position="1889"/>
        <end position="1900"/>
    </location>
</feature>
<feature type="compositionally biased region" description="Polar residues" evidence="4">
    <location>
        <begin position="2777"/>
        <end position="2791"/>
    </location>
</feature>
<dbReference type="GO" id="GO:0006749">
    <property type="term" value="P:glutathione metabolic process"/>
    <property type="evidence" value="ECO:0007669"/>
    <property type="project" value="TreeGrafter"/>
</dbReference>
<dbReference type="GO" id="GO:0004364">
    <property type="term" value="F:glutathione transferase activity"/>
    <property type="evidence" value="ECO:0007669"/>
    <property type="project" value="UniProtKB-EC"/>
</dbReference>
<feature type="compositionally biased region" description="Polar residues" evidence="4">
    <location>
        <begin position="2698"/>
        <end position="2712"/>
    </location>
</feature>
<feature type="compositionally biased region" description="Basic and acidic residues" evidence="4">
    <location>
        <begin position="2795"/>
        <end position="2805"/>
    </location>
</feature>
<feature type="compositionally biased region" description="Polar residues" evidence="4">
    <location>
        <begin position="391"/>
        <end position="419"/>
    </location>
</feature>
<feature type="compositionally biased region" description="Basic and acidic residues" evidence="4">
    <location>
        <begin position="1153"/>
        <end position="1166"/>
    </location>
</feature>
<feature type="compositionally biased region" description="Polar residues" evidence="4">
    <location>
        <begin position="4349"/>
        <end position="4387"/>
    </location>
</feature>
<feature type="compositionally biased region" description="Basic and acidic residues" evidence="4">
    <location>
        <begin position="4276"/>
        <end position="4288"/>
    </location>
</feature>
<feature type="compositionally biased region" description="Polar residues" evidence="4">
    <location>
        <begin position="5235"/>
        <end position="5257"/>
    </location>
</feature>
<feature type="domain" description="GST C-terminal" evidence="5">
    <location>
        <begin position="131"/>
        <end position="258"/>
    </location>
</feature>
<feature type="region of interest" description="Disordered" evidence="4">
    <location>
        <begin position="534"/>
        <end position="757"/>
    </location>
</feature>
<feature type="compositionally biased region" description="Basic and acidic residues" evidence="4">
    <location>
        <begin position="1991"/>
        <end position="2010"/>
    </location>
</feature>
<feature type="compositionally biased region" description="Polar residues" evidence="4">
    <location>
        <begin position="3328"/>
        <end position="3342"/>
    </location>
</feature>
<feature type="compositionally biased region" description="Basic and acidic residues" evidence="4">
    <location>
        <begin position="5274"/>
        <end position="5284"/>
    </location>
</feature>
<dbReference type="GO" id="GO:0005737">
    <property type="term" value="C:cytoplasm"/>
    <property type="evidence" value="ECO:0007669"/>
    <property type="project" value="TreeGrafter"/>
</dbReference>
<feature type="compositionally biased region" description="Polar residues" evidence="4">
    <location>
        <begin position="4140"/>
        <end position="4178"/>
    </location>
</feature>
<dbReference type="CDD" id="cd03187">
    <property type="entry name" value="GST_C_Phi"/>
    <property type="match status" value="1"/>
</dbReference>
<feature type="compositionally biased region" description="Basic and acidic residues" evidence="4">
    <location>
        <begin position="2332"/>
        <end position="2341"/>
    </location>
</feature>
<feature type="compositionally biased region" description="Basic and acidic residues" evidence="4">
    <location>
        <begin position="1647"/>
        <end position="1673"/>
    </location>
</feature>
<feature type="compositionally biased region" description="Polar residues" evidence="4">
    <location>
        <begin position="3637"/>
        <end position="3646"/>
    </location>
</feature>
<dbReference type="Proteomes" id="UP000026962">
    <property type="component" value="Chromosome 9"/>
</dbReference>
<dbReference type="EC" id="2.5.1.18" evidence="1"/>
<feature type="compositionally biased region" description="Basic and acidic residues" evidence="4">
    <location>
        <begin position="4664"/>
        <end position="4674"/>
    </location>
</feature>
<feature type="region of interest" description="Disordered" evidence="4">
    <location>
        <begin position="3247"/>
        <end position="3623"/>
    </location>
</feature>
<feature type="compositionally biased region" description="Polar residues" evidence="4">
    <location>
        <begin position="1954"/>
        <end position="1965"/>
    </location>
</feature>
<feature type="compositionally biased region" description="Polar residues" evidence="4">
    <location>
        <begin position="587"/>
        <end position="603"/>
    </location>
</feature>
<feature type="compositionally biased region" description="Basic and acidic residues" evidence="4">
    <location>
        <begin position="5258"/>
        <end position="5267"/>
    </location>
</feature>
<dbReference type="STRING" id="4537.A0A0E0M418"/>
<evidence type="ECO:0000256" key="3">
    <source>
        <dbReference type="ARBA" id="ARBA00047960"/>
    </source>
</evidence>
<feature type="compositionally biased region" description="Polar residues" evidence="4">
    <location>
        <begin position="4047"/>
        <end position="4063"/>
    </location>
</feature>
<evidence type="ECO:0000313" key="6">
    <source>
        <dbReference type="EnsemblPlants" id="OPUNC09G16650.1"/>
    </source>
</evidence>
<comment type="catalytic activity">
    <reaction evidence="3">
        <text>RX + glutathione = an S-substituted glutathione + a halide anion + H(+)</text>
        <dbReference type="Rhea" id="RHEA:16437"/>
        <dbReference type="ChEBI" id="CHEBI:15378"/>
        <dbReference type="ChEBI" id="CHEBI:16042"/>
        <dbReference type="ChEBI" id="CHEBI:17792"/>
        <dbReference type="ChEBI" id="CHEBI:57925"/>
        <dbReference type="ChEBI" id="CHEBI:90779"/>
        <dbReference type="EC" id="2.5.1.18"/>
    </reaction>
</comment>
<feature type="compositionally biased region" description="Polar residues" evidence="4">
    <location>
        <begin position="1414"/>
        <end position="1423"/>
    </location>
</feature>
<evidence type="ECO:0000259" key="5">
    <source>
        <dbReference type="PROSITE" id="PS50405"/>
    </source>
</evidence>
<feature type="compositionally biased region" description="Polar residues" evidence="4">
    <location>
        <begin position="2466"/>
        <end position="2482"/>
    </location>
</feature>
<feature type="compositionally biased region" description="Basic and acidic residues" evidence="4">
    <location>
        <begin position="5220"/>
        <end position="5234"/>
    </location>
</feature>
<feature type="compositionally biased region" description="Basic and acidic residues" evidence="4">
    <location>
        <begin position="1699"/>
        <end position="1719"/>
    </location>
</feature>
<feature type="compositionally biased region" description="Polar residues" evidence="4">
    <location>
        <begin position="3415"/>
        <end position="3425"/>
    </location>
</feature>
<feature type="compositionally biased region" description="Polar residues" evidence="4">
    <location>
        <begin position="4465"/>
        <end position="4481"/>
    </location>
</feature>
<feature type="compositionally biased region" description="Basic and acidic residues" evidence="4">
    <location>
        <begin position="379"/>
        <end position="389"/>
    </location>
</feature>
<feature type="compositionally biased region" description="Basic and acidic residues" evidence="4">
    <location>
        <begin position="3298"/>
        <end position="3312"/>
    </location>
</feature>
<feature type="compositionally biased region" description="Basic and acidic residues" evidence="4">
    <location>
        <begin position="1067"/>
        <end position="1078"/>
    </location>
</feature>
<feature type="compositionally biased region" description="Polar residues" evidence="4">
    <location>
        <begin position="3612"/>
        <end position="3623"/>
    </location>
</feature>
<feature type="compositionally biased region" description="Basic and acidic residues" evidence="4">
    <location>
        <begin position="2303"/>
        <end position="2322"/>
    </location>
</feature>
<feature type="compositionally biased region" description="Low complexity" evidence="4">
    <location>
        <begin position="2937"/>
        <end position="2946"/>
    </location>
</feature>
<feature type="region of interest" description="Disordered" evidence="4">
    <location>
        <begin position="3637"/>
        <end position="3674"/>
    </location>
</feature>
<feature type="compositionally biased region" description="Polar residues" evidence="4">
    <location>
        <begin position="2611"/>
        <end position="2621"/>
    </location>
</feature>
<evidence type="ECO:0000313" key="7">
    <source>
        <dbReference type="Proteomes" id="UP000026962"/>
    </source>
</evidence>
<accession>A0A0E0M418</accession>
<dbReference type="SUPFAM" id="SSF47616">
    <property type="entry name" value="GST C-terminal domain-like"/>
    <property type="match status" value="1"/>
</dbReference>
<feature type="compositionally biased region" description="Low complexity" evidence="4">
    <location>
        <begin position="4551"/>
        <end position="4570"/>
    </location>
</feature>
<keyword evidence="7" id="KW-1185">Reference proteome</keyword>
<dbReference type="Pfam" id="PF00043">
    <property type="entry name" value="GST_C"/>
    <property type="match status" value="1"/>
</dbReference>
<feature type="compositionally biased region" description="Polar residues" evidence="4">
    <location>
        <begin position="2025"/>
        <end position="2035"/>
    </location>
</feature>
<dbReference type="GO" id="GO:0043295">
    <property type="term" value="F:glutathione binding"/>
    <property type="evidence" value="ECO:0007669"/>
    <property type="project" value="TreeGrafter"/>
</dbReference>
<feature type="compositionally biased region" description="Polar residues" evidence="4">
    <location>
        <begin position="3931"/>
        <end position="3955"/>
    </location>
</feature>
<feature type="compositionally biased region" description="Basic and acidic residues" evidence="4">
    <location>
        <begin position="1845"/>
        <end position="1866"/>
    </location>
</feature>
<keyword evidence="2" id="KW-0808">Transferase</keyword>
<feature type="compositionally biased region" description="Polar residues" evidence="4">
    <location>
        <begin position="5030"/>
        <end position="5040"/>
    </location>
</feature>
<feature type="compositionally biased region" description="Polar residues" evidence="4">
    <location>
        <begin position="4904"/>
        <end position="4913"/>
    </location>
</feature>
<dbReference type="InterPro" id="IPR010987">
    <property type="entry name" value="Glutathione-S-Trfase_C-like"/>
</dbReference>
<feature type="compositionally biased region" description="Polar residues" evidence="4">
    <location>
        <begin position="4861"/>
        <end position="4871"/>
    </location>
</feature>
<feature type="region of interest" description="Disordered" evidence="4">
    <location>
        <begin position="2698"/>
        <end position="3230"/>
    </location>
</feature>
<proteinExistence type="predicted"/>
<feature type="region of interest" description="Disordered" evidence="4">
    <location>
        <begin position="2565"/>
        <end position="2637"/>
    </location>
</feature>
<feature type="region of interest" description="Disordered" evidence="4">
    <location>
        <begin position="772"/>
        <end position="1083"/>
    </location>
</feature>
<feature type="compositionally biased region" description="Polar residues" evidence="4">
    <location>
        <begin position="2342"/>
        <end position="2354"/>
    </location>
</feature>
<feature type="compositionally biased region" description="Polar residues" evidence="4">
    <location>
        <begin position="2517"/>
        <end position="2534"/>
    </location>
</feature>
<feature type="compositionally biased region" description="Low complexity" evidence="4">
    <location>
        <begin position="3748"/>
        <end position="3768"/>
    </location>
</feature>